<keyword evidence="1" id="KW-0489">Methyltransferase</keyword>
<protein>
    <submittedName>
        <fullName evidence="1">SAM-dependent methyltransferase</fullName>
    </submittedName>
</protein>
<evidence type="ECO:0000313" key="2">
    <source>
        <dbReference type="Proteomes" id="UP001167160"/>
    </source>
</evidence>
<name>A0ABT0X6L1_9ACTN</name>
<proteinExistence type="predicted"/>
<dbReference type="EMBL" id="JAMQGM010000019">
    <property type="protein sequence ID" value="MCM2577578.1"/>
    <property type="molecule type" value="Genomic_DNA"/>
</dbReference>
<evidence type="ECO:0000313" key="1">
    <source>
        <dbReference type="EMBL" id="MCM2577578.1"/>
    </source>
</evidence>
<keyword evidence="1" id="KW-0808">Transferase</keyword>
<organism evidence="1 2">
    <name type="scientific">Streptomyces meridianus</name>
    <dbReference type="NCBI Taxonomy" id="2938945"/>
    <lineage>
        <taxon>Bacteria</taxon>
        <taxon>Bacillati</taxon>
        <taxon>Actinomycetota</taxon>
        <taxon>Actinomycetes</taxon>
        <taxon>Kitasatosporales</taxon>
        <taxon>Streptomycetaceae</taxon>
        <taxon>Streptomyces</taxon>
    </lineage>
</organism>
<sequence length="282" mass="30496">MAGEGFMEQAQREPKDLRLDQAHSARMYDFYLGGKTNYAPDRATAVKALSVWPDAMVAARENRAFMHRATRVLAREHGIRQWLDIGTGIPTSPNLHEVAQSVVPDARVVYADNDPIVLAHAQALMTSSEEGRTAYIEADARDPESILSAPELAETLDLDRPIAVSLNALLHFMPDDTDPYGVVRRLVDAVPSGSALAISHVTGDFDPVAISAIADVYRASGTPAAMRTRAEVAKFFAGLDLIEPGVSVAHRWRPESAEGMAVVGEDLTDANTSLWVGVAIKP</sequence>
<dbReference type="GO" id="GO:0008168">
    <property type="term" value="F:methyltransferase activity"/>
    <property type="evidence" value="ECO:0007669"/>
    <property type="project" value="UniProtKB-KW"/>
</dbReference>
<gene>
    <name evidence="1" type="ORF">M1E25_09455</name>
</gene>
<dbReference type="Pfam" id="PF04672">
    <property type="entry name" value="Methyltransf_19"/>
    <property type="match status" value="1"/>
</dbReference>
<dbReference type="InterPro" id="IPR029063">
    <property type="entry name" value="SAM-dependent_MTases_sf"/>
</dbReference>
<reference evidence="1" key="1">
    <citation type="journal article" date="2023" name="Int. J. Syst. Evol. Microbiol.">
        <title>Streptomyces meridianus sp. nov. isolated from brackish water of the Tagus estuary in Alcochete, Portugal.</title>
        <authorList>
            <person name="Santos J.D.N."/>
            <person name="Klimek D."/>
            <person name="Calusinska M."/>
            <person name="Lobo Da Cunha A."/>
            <person name="Catita J."/>
            <person name="Goncalves H."/>
            <person name="Gonzalez I."/>
            <person name="Reyes F."/>
            <person name="Lage O.M."/>
        </authorList>
    </citation>
    <scope>NUCLEOTIDE SEQUENCE</scope>
    <source>
        <strain evidence="1">MTZ3.1</strain>
    </source>
</reference>
<dbReference type="PIRSF" id="PIRSF017393">
    <property type="entry name" value="MTase_SAV2177"/>
    <property type="match status" value="1"/>
</dbReference>
<dbReference type="Gene3D" id="3.40.50.150">
    <property type="entry name" value="Vaccinia Virus protein VP39"/>
    <property type="match status" value="1"/>
</dbReference>
<comment type="caution">
    <text evidence="1">The sequence shown here is derived from an EMBL/GenBank/DDBJ whole genome shotgun (WGS) entry which is preliminary data.</text>
</comment>
<dbReference type="InterPro" id="IPR006764">
    <property type="entry name" value="SAM_dep_MeTrfase_SAV2177_type"/>
</dbReference>
<accession>A0ABT0X6L1</accession>
<dbReference type="SUPFAM" id="SSF53335">
    <property type="entry name" value="S-adenosyl-L-methionine-dependent methyltransferases"/>
    <property type="match status" value="1"/>
</dbReference>
<dbReference type="Proteomes" id="UP001167160">
    <property type="component" value="Unassembled WGS sequence"/>
</dbReference>
<dbReference type="GO" id="GO:0032259">
    <property type="term" value="P:methylation"/>
    <property type="evidence" value="ECO:0007669"/>
    <property type="project" value="UniProtKB-KW"/>
</dbReference>
<keyword evidence="2" id="KW-1185">Reference proteome</keyword>
<dbReference type="RefSeq" id="WP_251412558.1">
    <property type="nucleotide sequence ID" value="NZ_JAMQGM010000019.1"/>
</dbReference>